<evidence type="ECO:0000259" key="17">
    <source>
        <dbReference type="Pfam" id="PF00696"/>
    </source>
</evidence>
<name>A0A6A1UNH2_9ROSI</name>
<dbReference type="AlphaFoldDB" id="A0A6A1UNH2"/>
<dbReference type="SUPFAM" id="SSF53633">
    <property type="entry name" value="Carbamate kinase-like"/>
    <property type="match status" value="1"/>
</dbReference>
<comment type="pathway">
    <text evidence="3">Amino-acid biosynthesis; L-proline biosynthesis; L-glutamate 5-semialdehyde from L-glutamate: step 1/2.</text>
</comment>
<dbReference type="InterPro" id="IPR019797">
    <property type="entry name" value="Glutamate_5-kinase_CS"/>
</dbReference>
<keyword evidence="13" id="KW-0560">Oxidoreductase</keyword>
<keyword evidence="14" id="KW-0511">Multifunctional enzyme</keyword>
<evidence type="ECO:0000256" key="9">
    <source>
        <dbReference type="ARBA" id="ARBA00022741"/>
    </source>
</evidence>
<dbReference type="InterPro" id="IPR016161">
    <property type="entry name" value="Ald_DH/histidinol_DH"/>
</dbReference>
<evidence type="ECO:0000256" key="16">
    <source>
        <dbReference type="ARBA" id="ARBA00049141"/>
    </source>
</evidence>
<dbReference type="CDD" id="cd07079">
    <property type="entry name" value="ALDH_F18-19_ProA-GPR"/>
    <property type="match status" value="1"/>
</dbReference>
<dbReference type="InterPro" id="IPR001057">
    <property type="entry name" value="Glu/AcGlu_kinase"/>
</dbReference>
<evidence type="ECO:0000256" key="7">
    <source>
        <dbReference type="ARBA" id="ARBA00022650"/>
    </source>
</evidence>
<protein>
    <submittedName>
        <fullName evidence="18">Delta-1-pyrroline-5-carboxylate synthase</fullName>
    </submittedName>
</protein>
<dbReference type="GO" id="GO:0004350">
    <property type="term" value="F:glutamate-5-semialdehyde dehydrogenase activity"/>
    <property type="evidence" value="ECO:0007669"/>
    <property type="project" value="UniProtKB-EC"/>
</dbReference>
<dbReference type="Proteomes" id="UP000516437">
    <property type="component" value="Unassembled WGS sequence"/>
</dbReference>
<dbReference type="GO" id="GO:0004349">
    <property type="term" value="F:glutamate 5-kinase activity"/>
    <property type="evidence" value="ECO:0007669"/>
    <property type="project" value="UniProtKB-EC"/>
</dbReference>
<gene>
    <name evidence="18" type="ORF">CJ030_MR0G006716</name>
</gene>
<keyword evidence="9" id="KW-0547">Nucleotide-binding</keyword>
<evidence type="ECO:0000256" key="15">
    <source>
        <dbReference type="ARBA" id="ARBA00049024"/>
    </source>
</evidence>
<dbReference type="EMBL" id="RXIC02000139">
    <property type="protein sequence ID" value="KAB1200650.1"/>
    <property type="molecule type" value="Genomic_DNA"/>
</dbReference>
<keyword evidence="6" id="KW-0028">Amino-acid biosynthesis</keyword>
<dbReference type="HAMAP" id="MF_00412">
    <property type="entry name" value="ProA"/>
    <property type="match status" value="1"/>
</dbReference>
<dbReference type="NCBIfam" id="TIGR01027">
    <property type="entry name" value="proB"/>
    <property type="match status" value="1"/>
</dbReference>
<dbReference type="InterPro" id="IPR016163">
    <property type="entry name" value="Ald_DH_C"/>
</dbReference>
<dbReference type="SUPFAM" id="SSF53720">
    <property type="entry name" value="ALDH-like"/>
    <property type="match status" value="2"/>
</dbReference>
<dbReference type="InterPro" id="IPR016162">
    <property type="entry name" value="Ald_DH_N"/>
</dbReference>
<dbReference type="Gene3D" id="3.40.1160.10">
    <property type="entry name" value="Acetylglutamate kinase-like"/>
    <property type="match status" value="1"/>
</dbReference>
<evidence type="ECO:0000256" key="5">
    <source>
        <dbReference type="ARBA" id="ARBA00009302"/>
    </source>
</evidence>
<dbReference type="Gene3D" id="3.40.605.10">
    <property type="entry name" value="Aldehyde Dehydrogenase, Chain A, domain 1"/>
    <property type="match status" value="2"/>
</dbReference>
<reference evidence="18 19" key="1">
    <citation type="journal article" date="2019" name="Plant Biotechnol. J.">
        <title>The red bayberry genome and genetic basis of sex determination.</title>
        <authorList>
            <person name="Jia H.M."/>
            <person name="Jia H.J."/>
            <person name="Cai Q.L."/>
            <person name="Wang Y."/>
            <person name="Zhao H.B."/>
            <person name="Yang W.F."/>
            <person name="Wang G.Y."/>
            <person name="Li Y.H."/>
            <person name="Zhan D.L."/>
            <person name="Shen Y.T."/>
            <person name="Niu Q.F."/>
            <person name="Chang L."/>
            <person name="Qiu J."/>
            <person name="Zhao L."/>
            <person name="Xie H.B."/>
            <person name="Fu W.Y."/>
            <person name="Jin J."/>
            <person name="Li X.W."/>
            <person name="Jiao Y."/>
            <person name="Zhou C.C."/>
            <person name="Tu T."/>
            <person name="Chai C.Y."/>
            <person name="Gao J.L."/>
            <person name="Fan L.J."/>
            <person name="van de Weg E."/>
            <person name="Wang J.Y."/>
            <person name="Gao Z.S."/>
        </authorList>
    </citation>
    <scope>NUCLEOTIDE SEQUENCE [LARGE SCALE GENOMIC DNA]</scope>
    <source>
        <tissue evidence="18">Leaves</tissue>
    </source>
</reference>
<dbReference type="NCBIfam" id="NF001221">
    <property type="entry name" value="PRK00197.1"/>
    <property type="match status" value="1"/>
</dbReference>
<comment type="similarity">
    <text evidence="4">In the C-terminal section; belongs to the gamma-glutamyl phosphate reductase family.</text>
</comment>
<evidence type="ECO:0000256" key="8">
    <source>
        <dbReference type="ARBA" id="ARBA00022679"/>
    </source>
</evidence>
<dbReference type="PROSITE" id="PS00902">
    <property type="entry name" value="GLUTAMATE_5_KINASE"/>
    <property type="match status" value="1"/>
</dbReference>
<evidence type="ECO:0000256" key="2">
    <source>
        <dbReference type="ARBA" id="ARBA00004985"/>
    </source>
</evidence>
<comment type="catalytic activity">
    <reaction evidence="16">
        <text>L-glutamate + ATP = L-glutamyl 5-phosphate + ADP</text>
        <dbReference type="Rhea" id="RHEA:14877"/>
        <dbReference type="ChEBI" id="CHEBI:29985"/>
        <dbReference type="ChEBI" id="CHEBI:30616"/>
        <dbReference type="ChEBI" id="CHEBI:58274"/>
        <dbReference type="ChEBI" id="CHEBI:456216"/>
        <dbReference type="EC" id="2.7.2.11"/>
    </reaction>
</comment>
<dbReference type="GO" id="GO:0055129">
    <property type="term" value="P:L-proline biosynthetic process"/>
    <property type="evidence" value="ECO:0007669"/>
    <property type="project" value="UniProtKB-UniPathway"/>
</dbReference>
<evidence type="ECO:0000256" key="10">
    <source>
        <dbReference type="ARBA" id="ARBA00022777"/>
    </source>
</evidence>
<evidence type="ECO:0000256" key="14">
    <source>
        <dbReference type="ARBA" id="ARBA00023268"/>
    </source>
</evidence>
<evidence type="ECO:0000256" key="4">
    <source>
        <dbReference type="ARBA" id="ARBA00006300"/>
    </source>
</evidence>
<evidence type="ECO:0000256" key="12">
    <source>
        <dbReference type="ARBA" id="ARBA00022857"/>
    </source>
</evidence>
<keyword evidence="10" id="KW-0418">Kinase</keyword>
<dbReference type="InterPro" id="IPR005766">
    <property type="entry name" value="P5_carboxy_syn"/>
</dbReference>
<dbReference type="Gene3D" id="3.40.309.10">
    <property type="entry name" value="Aldehyde Dehydrogenase, Chain A, domain 2"/>
    <property type="match status" value="1"/>
</dbReference>
<dbReference type="CDD" id="cd04256">
    <property type="entry name" value="AAK_P5CS_ProBA"/>
    <property type="match status" value="1"/>
</dbReference>
<dbReference type="HAMAP" id="MF_00456">
    <property type="entry name" value="ProB"/>
    <property type="match status" value="1"/>
</dbReference>
<evidence type="ECO:0000256" key="3">
    <source>
        <dbReference type="ARBA" id="ARBA00005185"/>
    </source>
</evidence>
<dbReference type="Pfam" id="PF00696">
    <property type="entry name" value="AA_kinase"/>
    <property type="match status" value="1"/>
</dbReference>
<keyword evidence="7" id="KW-0641">Proline biosynthesis</keyword>
<comment type="caution">
    <text evidence="18">The sequence shown here is derived from an EMBL/GenBank/DDBJ whole genome shotgun (WGS) entry which is preliminary data.</text>
</comment>
<evidence type="ECO:0000256" key="1">
    <source>
        <dbReference type="ARBA" id="ARBA00003492"/>
    </source>
</evidence>
<comment type="catalytic activity">
    <reaction evidence="15">
        <text>L-glutamate 5-semialdehyde + phosphate + NADP(+) = L-glutamyl 5-phosphate + NADPH + H(+)</text>
        <dbReference type="Rhea" id="RHEA:19541"/>
        <dbReference type="ChEBI" id="CHEBI:15378"/>
        <dbReference type="ChEBI" id="CHEBI:43474"/>
        <dbReference type="ChEBI" id="CHEBI:57783"/>
        <dbReference type="ChEBI" id="CHEBI:58066"/>
        <dbReference type="ChEBI" id="CHEBI:58274"/>
        <dbReference type="ChEBI" id="CHEBI:58349"/>
        <dbReference type="EC" id="1.2.1.41"/>
    </reaction>
</comment>
<dbReference type="PRINTS" id="PR00474">
    <property type="entry name" value="GLU5KINASE"/>
</dbReference>
<organism evidence="18 19">
    <name type="scientific">Morella rubra</name>
    <name type="common">Chinese bayberry</name>
    <dbReference type="NCBI Taxonomy" id="262757"/>
    <lineage>
        <taxon>Eukaryota</taxon>
        <taxon>Viridiplantae</taxon>
        <taxon>Streptophyta</taxon>
        <taxon>Embryophyta</taxon>
        <taxon>Tracheophyta</taxon>
        <taxon>Spermatophyta</taxon>
        <taxon>Magnoliopsida</taxon>
        <taxon>eudicotyledons</taxon>
        <taxon>Gunneridae</taxon>
        <taxon>Pentapetalae</taxon>
        <taxon>rosids</taxon>
        <taxon>fabids</taxon>
        <taxon>Fagales</taxon>
        <taxon>Myricaceae</taxon>
        <taxon>Morella</taxon>
    </lineage>
</organism>
<dbReference type="InterPro" id="IPR000965">
    <property type="entry name" value="GPR_dom"/>
</dbReference>
<sequence>MDPNRAFVKNVKRLIVKVGTAVVTRGDGRLALGRLGALCEQLKELNSRGYEVILVTSGAVGLGRQRLRYRRVANSSFADLLNPQFEFDGKACASVGQSSLMALYDTMFSQLDVTSSQLLVTDGVFTDDGFRKQISDTVNALLDLRVIPIFNENDAVSTKKAPYQDSSGIFWDNDSLAGVLAAELKADLLVMLSDVEGLYSCPPSDPKSRLIHTYVKEKHQGEITFGDKSRVGRGGMTAKVEAAVCASDAGIPVVITSGFATENIIRVLQGEHLGTLFHRDAHLWTLAREVPAREMAVAARECSRRLQLQYIIWTDSLQALQSEERRKILLDIADALEANESVIIEQNEADVTAAKEAGYEKSLISRLSLKPGKIPSLATSIRKLAEMEEPLARVLTRTELADGLILEKASSPLGVVLVVFESRPDALVQIASLAIRSGNGLLLKGGKEAKHSNSILHKVISSAIPGTVGDKLIGLVTSREEIPDLLKFFTELTLQQLDDVIDLVIPRGSNKLVSEIKSLTKIPVLGHADGVCHVFVDKSANVDMAKNILRDAKIDYPAACNAMETILVHKDFLSNGQLTGLLVELQSEAVTLYGGPRASTLLNLVEASSLSHEYSSMACTIEIVDDVFAAIDHINQHGRHAEIPQISFLLSFYEGYNKSFSKSVLYLNFVVVLILIASLQKIVKLLKLSYIKSTVTSMSLGSRHTDIIPKEMLQKRSNGVVSEFQQSSLQTQVTAYPIPIGIISAHTVLIHQIQIQTILCDTCHRSRLDHSPALQKPIPRKVCLPFRSAANGSNTIAIFTLRSHLNYCPKLACLAATPLLDHLLSLLTTFAAVFHNASTRFCDGARFGLGAEVGISTSRIHARGPVGVDGLLTTRWILRGHGQVVNGDKGVSYTHKALLLSPS</sequence>
<evidence type="ECO:0000256" key="11">
    <source>
        <dbReference type="ARBA" id="ARBA00022840"/>
    </source>
</evidence>
<dbReference type="InterPro" id="IPR036393">
    <property type="entry name" value="AceGlu_kinase-like_sf"/>
</dbReference>
<keyword evidence="11" id="KW-0067">ATP-binding</keyword>
<dbReference type="InterPro" id="IPR001048">
    <property type="entry name" value="Asp/Glu/Uridylate_kinase"/>
</dbReference>
<dbReference type="NCBIfam" id="TIGR01092">
    <property type="entry name" value="P5CS"/>
    <property type="match status" value="1"/>
</dbReference>
<dbReference type="GO" id="GO:0005737">
    <property type="term" value="C:cytoplasm"/>
    <property type="evidence" value="ECO:0007669"/>
    <property type="project" value="InterPro"/>
</dbReference>
<dbReference type="FunFam" id="3.40.1160.10:FF:000013">
    <property type="entry name" value="Delta-1-pyrroline-5-carboxylate synthase"/>
    <property type="match status" value="1"/>
</dbReference>
<keyword evidence="8" id="KW-0808">Transferase</keyword>
<dbReference type="InterPro" id="IPR041744">
    <property type="entry name" value="G5K_ProBA"/>
</dbReference>
<evidence type="ECO:0000256" key="13">
    <source>
        <dbReference type="ARBA" id="ARBA00023002"/>
    </source>
</evidence>
<feature type="domain" description="Aspartate/glutamate/uridylate kinase" evidence="17">
    <location>
        <begin position="12"/>
        <end position="257"/>
    </location>
</feature>
<dbReference type="UniPathway" id="UPA00098">
    <property type="reaction ID" value="UER00359"/>
</dbReference>
<dbReference type="PANTHER" id="PTHR11063">
    <property type="entry name" value="GLUTAMATE SEMIALDEHYDE DEHYDROGENASE"/>
    <property type="match status" value="1"/>
</dbReference>
<keyword evidence="12" id="KW-0521">NADP</keyword>
<dbReference type="PANTHER" id="PTHR11063:SF27">
    <property type="entry name" value="DELTA-1-PYRROLINE-5-CARBOXYLATE SYNTHASE"/>
    <property type="match status" value="1"/>
</dbReference>
<accession>A0A6A1UNH2</accession>
<comment type="pathway">
    <text evidence="2">Amino-acid biosynthesis; L-proline biosynthesis; L-glutamate 5-semialdehyde from L-glutamate: step 2/2.</text>
</comment>
<keyword evidence="19" id="KW-1185">Reference proteome</keyword>
<comment type="function">
    <text evidence="1">P5CS plays a key role in proline biosynthesis, leading to osmoregulation in plants.</text>
</comment>
<dbReference type="OrthoDB" id="1934954at2759"/>
<evidence type="ECO:0000313" key="18">
    <source>
        <dbReference type="EMBL" id="KAB1200650.1"/>
    </source>
</evidence>
<dbReference type="GO" id="GO:0005524">
    <property type="term" value="F:ATP binding"/>
    <property type="evidence" value="ECO:0007669"/>
    <property type="project" value="UniProtKB-KW"/>
</dbReference>
<comment type="similarity">
    <text evidence="5">In the N-terminal section; belongs to the glutamate 5-kinase family.</text>
</comment>
<evidence type="ECO:0000313" key="19">
    <source>
        <dbReference type="Proteomes" id="UP000516437"/>
    </source>
</evidence>
<proteinExistence type="inferred from homology"/>
<dbReference type="InterPro" id="IPR005715">
    <property type="entry name" value="Glu_5kinase/COase_Synthase"/>
</dbReference>
<evidence type="ECO:0000256" key="6">
    <source>
        <dbReference type="ARBA" id="ARBA00022605"/>
    </source>
</evidence>